<organism evidence="3 4">
    <name type="scientific">Reticulomyxa filosa</name>
    <dbReference type="NCBI Taxonomy" id="46433"/>
    <lineage>
        <taxon>Eukaryota</taxon>
        <taxon>Sar</taxon>
        <taxon>Rhizaria</taxon>
        <taxon>Retaria</taxon>
        <taxon>Foraminifera</taxon>
        <taxon>Monothalamids</taxon>
        <taxon>Reticulomyxidae</taxon>
        <taxon>Reticulomyxa</taxon>
    </lineage>
</organism>
<dbReference type="OrthoDB" id="2130750at2759"/>
<dbReference type="InterPro" id="IPR036859">
    <property type="entry name" value="CAP-Gly_dom_sf"/>
</dbReference>
<sequence length="436" mass="50512">VCCLSIAIEIEGRGRQMNKNKNSIFMLSFFLKKKKRPGRGIFVRKHVIKTAIDEDDVPKYSVGDRVKLSRGRHGHIKYIEDTDEGEIYGIEVDVWTGESINAEVGRTRRFSVKHGHSITRSRFSIAANLLPEFDQDNNAARTSLKMDRIEENDDKPLELGETVELTNGMVATIRFIGITPFSTDEQIGVELHDGWGKHDGAYKGVRYFTCPPKRGLFVKEVKRRRNDDPSRQYLKRRCPECEGEFLKLRNPPGAYKGAGMVCDHCYRHGSKFTKEDWFFQCSKCEQVDLCLDCMLKLHSVDDNREEDIPDLRARYRQVNGQWIFEEIDIDDAISELSQKDQDADHDMKTKANTNEKTNSNFNSQLKDVFDFFDQDEDGILKHADIEEMWSVSKRQFDRELFIPPVTFEQFQEIWDEFSSDATKALLSHVEDHKDSQ</sequence>
<evidence type="ECO:0000259" key="2">
    <source>
        <dbReference type="PROSITE" id="PS50245"/>
    </source>
</evidence>
<protein>
    <submittedName>
        <fullName evidence="3">Uncharacterized protein</fullName>
    </submittedName>
</protein>
<dbReference type="InterPro" id="IPR000938">
    <property type="entry name" value="CAP-Gly_domain"/>
</dbReference>
<dbReference type="InterPro" id="IPR002048">
    <property type="entry name" value="EF_hand_dom"/>
</dbReference>
<evidence type="ECO:0000259" key="1">
    <source>
        <dbReference type="PROSITE" id="PS50222"/>
    </source>
</evidence>
<comment type="caution">
    <text evidence="3">The sequence shown here is derived from an EMBL/GenBank/DDBJ whole genome shotgun (WGS) entry which is preliminary data.</text>
</comment>
<dbReference type="SUPFAM" id="SSF74924">
    <property type="entry name" value="Cap-Gly domain"/>
    <property type="match status" value="1"/>
</dbReference>
<dbReference type="GO" id="GO:0005509">
    <property type="term" value="F:calcium ion binding"/>
    <property type="evidence" value="ECO:0007669"/>
    <property type="project" value="InterPro"/>
</dbReference>
<feature type="domain" description="EF-hand" evidence="1">
    <location>
        <begin position="360"/>
        <end position="395"/>
    </location>
</feature>
<gene>
    <name evidence="3" type="ORF">RFI_11645</name>
</gene>
<reference evidence="3 4" key="1">
    <citation type="journal article" date="2013" name="Curr. Biol.">
        <title>The Genome of the Foraminiferan Reticulomyxa filosa.</title>
        <authorList>
            <person name="Glockner G."/>
            <person name="Hulsmann N."/>
            <person name="Schleicher M."/>
            <person name="Noegel A.A."/>
            <person name="Eichinger L."/>
            <person name="Gallinger C."/>
            <person name="Pawlowski J."/>
            <person name="Sierra R."/>
            <person name="Euteneuer U."/>
            <person name="Pillet L."/>
            <person name="Moustafa A."/>
            <person name="Platzer M."/>
            <person name="Groth M."/>
            <person name="Szafranski K."/>
            <person name="Schliwa M."/>
        </authorList>
    </citation>
    <scope>NUCLEOTIDE SEQUENCE [LARGE SCALE GENOMIC DNA]</scope>
</reference>
<accession>X6NJG5</accession>
<feature type="non-terminal residue" evidence="3">
    <location>
        <position position="436"/>
    </location>
</feature>
<dbReference type="EMBL" id="ASPP01008492">
    <property type="protein sequence ID" value="ETO25492.1"/>
    <property type="molecule type" value="Genomic_DNA"/>
</dbReference>
<dbReference type="Gene3D" id="2.30.30.190">
    <property type="entry name" value="CAP Gly-rich-like domain"/>
    <property type="match status" value="2"/>
</dbReference>
<dbReference type="SMART" id="SM01052">
    <property type="entry name" value="CAP_GLY"/>
    <property type="match status" value="1"/>
</dbReference>
<dbReference type="PROSITE" id="PS50245">
    <property type="entry name" value="CAP_GLY_2"/>
    <property type="match status" value="1"/>
</dbReference>
<evidence type="ECO:0000313" key="3">
    <source>
        <dbReference type="EMBL" id="ETO25492.1"/>
    </source>
</evidence>
<dbReference type="AlphaFoldDB" id="X6NJG5"/>
<feature type="domain" description="CAP-Gly" evidence="2">
    <location>
        <begin position="177"/>
        <end position="219"/>
    </location>
</feature>
<proteinExistence type="predicted"/>
<name>X6NJG5_RETFI</name>
<dbReference type="PROSITE" id="PS50222">
    <property type="entry name" value="EF_HAND_2"/>
    <property type="match status" value="1"/>
</dbReference>
<dbReference type="Pfam" id="PF01302">
    <property type="entry name" value="CAP_GLY"/>
    <property type="match status" value="1"/>
</dbReference>
<dbReference type="PANTHER" id="PTHR18916">
    <property type="entry name" value="DYNACTIN 1-RELATED MICROTUBULE-BINDING"/>
    <property type="match status" value="1"/>
</dbReference>
<dbReference type="Proteomes" id="UP000023152">
    <property type="component" value="Unassembled WGS sequence"/>
</dbReference>
<keyword evidence="4" id="KW-1185">Reference proteome</keyword>
<feature type="non-terminal residue" evidence="3">
    <location>
        <position position="1"/>
    </location>
</feature>
<evidence type="ECO:0000313" key="4">
    <source>
        <dbReference type="Proteomes" id="UP000023152"/>
    </source>
</evidence>